<dbReference type="PIRSF" id="PIRSF006806">
    <property type="entry name" value="FTHF_cligase"/>
    <property type="match status" value="1"/>
</dbReference>
<comment type="catalytic activity">
    <reaction evidence="5">
        <text>(6S)-5-formyl-5,6,7,8-tetrahydrofolate + ATP = (6R)-5,10-methenyltetrahydrofolate + ADP + phosphate</text>
        <dbReference type="Rhea" id="RHEA:10488"/>
        <dbReference type="ChEBI" id="CHEBI:30616"/>
        <dbReference type="ChEBI" id="CHEBI:43474"/>
        <dbReference type="ChEBI" id="CHEBI:57455"/>
        <dbReference type="ChEBI" id="CHEBI:57457"/>
        <dbReference type="ChEBI" id="CHEBI:456216"/>
        <dbReference type="EC" id="6.3.3.2"/>
    </reaction>
</comment>
<comment type="cofactor">
    <cofactor evidence="5">
        <name>Mg(2+)</name>
        <dbReference type="ChEBI" id="CHEBI:18420"/>
    </cofactor>
</comment>
<keyword evidence="2 4" id="KW-0547">Nucleotide-binding</keyword>
<dbReference type="GO" id="GO:0046872">
    <property type="term" value="F:metal ion binding"/>
    <property type="evidence" value="ECO:0007669"/>
    <property type="project" value="UniProtKB-KW"/>
</dbReference>
<reference evidence="7" key="1">
    <citation type="submission" date="2018-09" db="EMBL/GenBank/DDBJ databases">
        <title>Draft Genome Sequence of Mediterraneibacter sp. KCTC 15684.</title>
        <authorList>
            <person name="Kim J.S."/>
            <person name="Han K.I."/>
            <person name="Suh M.K."/>
            <person name="Lee K.C."/>
            <person name="Eom M.K."/>
            <person name="Lee J.H."/>
            <person name="Park S.H."/>
            <person name="Kang S.W."/>
            <person name="Park J.E."/>
            <person name="Oh B.S."/>
            <person name="Yu S.Y."/>
            <person name="Choi S.H."/>
            <person name="Lee D.H."/>
            <person name="Yoon H."/>
            <person name="Kim B."/>
            <person name="Yang S.J."/>
            <person name="Lee J.S."/>
        </authorList>
    </citation>
    <scope>NUCLEOTIDE SEQUENCE [LARGE SCALE GENOMIC DNA]</scope>
    <source>
        <strain evidence="7">KCTC 15684</strain>
    </source>
</reference>
<dbReference type="Pfam" id="PF01812">
    <property type="entry name" value="5-FTHF_cyc-lig"/>
    <property type="match status" value="1"/>
</dbReference>
<dbReference type="PANTHER" id="PTHR23407:SF1">
    <property type="entry name" value="5-FORMYLTETRAHYDROFOLATE CYCLO-LIGASE"/>
    <property type="match status" value="1"/>
</dbReference>
<dbReference type="RefSeq" id="WP_117602247.1">
    <property type="nucleotide sequence ID" value="NZ_BHGK01000001.1"/>
</dbReference>
<proteinExistence type="inferred from homology"/>
<feature type="binding site" evidence="4">
    <location>
        <position position="50"/>
    </location>
    <ligand>
        <name>substrate</name>
    </ligand>
</feature>
<keyword evidence="6" id="KW-0436">Ligase</keyword>
<sequence>MEQKKDIRKRILKKRSQLSEKLWEEYSASIATLLISHPIFEEAEIVYGYMPIRNEVDTLPILEEAFRLHKKVALPKVLSKTEMQFFEVESFQELTPGAYGILEPQTEHPAMAEEGLMLMPGACFDRELHRIGYGGGYYDRFLEAHPHFTTAALAFTLQCLEQIPWDPHDIRPEYLFTEQEIRSRT</sequence>
<dbReference type="Gene3D" id="3.40.50.10420">
    <property type="entry name" value="NagB/RpiA/CoA transferase-like"/>
    <property type="match status" value="1"/>
</dbReference>
<dbReference type="NCBIfam" id="TIGR02727">
    <property type="entry name" value="MTHFS_bact"/>
    <property type="match status" value="1"/>
</dbReference>
<gene>
    <name evidence="6" type="ORF">KGMB01110_00180</name>
</gene>
<name>A0A391PG88_9FIRM</name>
<dbReference type="Proteomes" id="UP000265643">
    <property type="component" value="Unassembled WGS sequence"/>
</dbReference>
<feature type="binding site" evidence="4">
    <location>
        <begin position="4"/>
        <end position="8"/>
    </location>
    <ligand>
        <name>ATP</name>
        <dbReference type="ChEBI" id="CHEBI:30616"/>
    </ligand>
</feature>
<evidence type="ECO:0000313" key="7">
    <source>
        <dbReference type="Proteomes" id="UP000265643"/>
    </source>
</evidence>
<evidence type="ECO:0000256" key="2">
    <source>
        <dbReference type="ARBA" id="ARBA00022741"/>
    </source>
</evidence>
<comment type="caution">
    <text evidence="6">The sequence shown here is derived from an EMBL/GenBank/DDBJ whole genome shotgun (WGS) entry which is preliminary data.</text>
</comment>
<evidence type="ECO:0000256" key="5">
    <source>
        <dbReference type="RuleBase" id="RU361279"/>
    </source>
</evidence>
<keyword evidence="5" id="KW-0479">Metal-binding</keyword>
<dbReference type="GO" id="GO:0009396">
    <property type="term" value="P:folic acid-containing compound biosynthetic process"/>
    <property type="evidence" value="ECO:0007669"/>
    <property type="project" value="TreeGrafter"/>
</dbReference>
<evidence type="ECO:0000256" key="1">
    <source>
        <dbReference type="ARBA" id="ARBA00010638"/>
    </source>
</evidence>
<feature type="binding site" evidence="4">
    <location>
        <position position="55"/>
    </location>
    <ligand>
        <name>substrate</name>
    </ligand>
</feature>
<dbReference type="EMBL" id="BHGK01000001">
    <property type="protein sequence ID" value="GCA65582.1"/>
    <property type="molecule type" value="Genomic_DNA"/>
</dbReference>
<comment type="similarity">
    <text evidence="1 5">Belongs to the 5-formyltetrahydrofolate cyclo-ligase family.</text>
</comment>
<evidence type="ECO:0000256" key="4">
    <source>
        <dbReference type="PIRSR" id="PIRSR006806-1"/>
    </source>
</evidence>
<dbReference type="SUPFAM" id="SSF100950">
    <property type="entry name" value="NagB/RpiA/CoA transferase-like"/>
    <property type="match status" value="1"/>
</dbReference>
<dbReference type="AlphaFoldDB" id="A0A391PG88"/>
<dbReference type="PANTHER" id="PTHR23407">
    <property type="entry name" value="ATPASE INHIBITOR/5-FORMYLTETRAHYDROFOLATE CYCLO-LIGASE"/>
    <property type="match status" value="1"/>
</dbReference>
<accession>A0A391PG88</accession>
<evidence type="ECO:0000256" key="3">
    <source>
        <dbReference type="ARBA" id="ARBA00022840"/>
    </source>
</evidence>
<organism evidence="6 7">
    <name type="scientific">Mediterraneibacter butyricigenes</name>
    <dbReference type="NCBI Taxonomy" id="2316025"/>
    <lineage>
        <taxon>Bacteria</taxon>
        <taxon>Bacillati</taxon>
        <taxon>Bacillota</taxon>
        <taxon>Clostridia</taxon>
        <taxon>Lachnospirales</taxon>
        <taxon>Lachnospiraceae</taxon>
        <taxon>Mediterraneibacter</taxon>
    </lineage>
</organism>
<dbReference type="EC" id="6.3.3.2" evidence="5"/>
<protein>
    <recommendedName>
        <fullName evidence="5">5-formyltetrahydrofolate cyclo-ligase</fullName>
        <ecNumber evidence="5">6.3.3.2</ecNumber>
    </recommendedName>
</protein>
<dbReference type="GO" id="GO:0030272">
    <property type="term" value="F:5-formyltetrahydrofolate cyclo-ligase activity"/>
    <property type="evidence" value="ECO:0007669"/>
    <property type="project" value="UniProtKB-EC"/>
</dbReference>
<keyword evidence="7" id="KW-1185">Reference proteome</keyword>
<dbReference type="InterPro" id="IPR002698">
    <property type="entry name" value="FTHF_cligase"/>
</dbReference>
<dbReference type="InterPro" id="IPR037171">
    <property type="entry name" value="NagB/RpiA_transferase-like"/>
</dbReference>
<evidence type="ECO:0000313" key="6">
    <source>
        <dbReference type="EMBL" id="GCA65582.1"/>
    </source>
</evidence>
<feature type="binding site" evidence="4">
    <location>
        <begin position="130"/>
        <end position="138"/>
    </location>
    <ligand>
        <name>ATP</name>
        <dbReference type="ChEBI" id="CHEBI:30616"/>
    </ligand>
</feature>
<keyword evidence="5" id="KW-0460">Magnesium</keyword>
<dbReference type="GO" id="GO:0035999">
    <property type="term" value="P:tetrahydrofolate interconversion"/>
    <property type="evidence" value="ECO:0007669"/>
    <property type="project" value="TreeGrafter"/>
</dbReference>
<dbReference type="InterPro" id="IPR024185">
    <property type="entry name" value="FTHF_cligase-like_sf"/>
</dbReference>
<dbReference type="GO" id="GO:0005524">
    <property type="term" value="F:ATP binding"/>
    <property type="evidence" value="ECO:0007669"/>
    <property type="project" value="UniProtKB-KW"/>
</dbReference>
<keyword evidence="3 4" id="KW-0067">ATP-binding</keyword>